<comment type="caution">
    <text evidence="2">The sequence shown here is derived from an EMBL/GenBank/DDBJ whole genome shotgun (WGS) entry which is preliminary data.</text>
</comment>
<dbReference type="Proteomes" id="UP000284605">
    <property type="component" value="Unassembled WGS sequence"/>
</dbReference>
<organism evidence="2 3">
    <name type="scientific">Oleomonas cavernae</name>
    <dbReference type="NCBI Taxonomy" id="2320859"/>
    <lineage>
        <taxon>Bacteria</taxon>
        <taxon>Pseudomonadati</taxon>
        <taxon>Pseudomonadota</taxon>
        <taxon>Alphaproteobacteria</taxon>
        <taxon>Acetobacterales</taxon>
        <taxon>Acetobacteraceae</taxon>
        <taxon>Oleomonas</taxon>
    </lineage>
</organism>
<name>A0A418WFL0_9PROT</name>
<evidence type="ECO:0000259" key="1">
    <source>
        <dbReference type="PROSITE" id="PS51819"/>
    </source>
</evidence>
<dbReference type="SUPFAM" id="SSF54593">
    <property type="entry name" value="Glyoxalase/Bleomycin resistance protein/Dihydroxybiphenyl dioxygenase"/>
    <property type="match status" value="1"/>
</dbReference>
<evidence type="ECO:0000313" key="2">
    <source>
        <dbReference type="EMBL" id="RJF88793.1"/>
    </source>
</evidence>
<reference evidence="2 3" key="1">
    <citation type="submission" date="2018-09" db="EMBL/GenBank/DDBJ databases">
        <authorList>
            <person name="Zhu H."/>
        </authorList>
    </citation>
    <scope>NUCLEOTIDE SEQUENCE [LARGE SCALE GENOMIC DNA]</scope>
    <source>
        <strain evidence="2 3">K1W22B-8</strain>
    </source>
</reference>
<dbReference type="InterPro" id="IPR004360">
    <property type="entry name" value="Glyas_Fos-R_dOase_dom"/>
</dbReference>
<gene>
    <name evidence="2" type="ORF">D3874_18860</name>
</gene>
<accession>A0A418WFL0</accession>
<dbReference type="CDD" id="cd06587">
    <property type="entry name" value="VOC"/>
    <property type="match status" value="1"/>
</dbReference>
<dbReference type="RefSeq" id="WP_119779637.1">
    <property type="nucleotide sequence ID" value="NZ_QYUK01000011.1"/>
</dbReference>
<dbReference type="InterPro" id="IPR037523">
    <property type="entry name" value="VOC_core"/>
</dbReference>
<dbReference type="PROSITE" id="PS51819">
    <property type="entry name" value="VOC"/>
    <property type="match status" value="1"/>
</dbReference>
<keyword evidence="3" id="KW-1185">Reference proteome</keyword>
<dbReference type="EMBL" id="QYUK01000011">
    <property type="protein sequence ID" value="RJF88793.1"/>
    <property type="molecule type" value="Genomic_DNA"/>
</dbReference>
<protein>
    <submittedName>
        <fullName evidence="2">VOC family protein</fullName>
    </submittedName>
</protein>
<sequence length="153" mass="16480">MTGHPLRLDAIELQSRRHVAMIRWYQIVLDAEVIHRDAIQCWLRTGAGTTLILVATAQAPRPREVAGIAGPAFAVSDEAALAGLCRRLERVNIYPERALRNLLATSVVYRDPDGNPVAFKALAAVVPQGATVDPLGEEIDPRGLGIAVQAQAS</sequence>
<dbReference type="InterPro" id="IPR029068">
    <property type="entry name" value="Glyas_Bleomycin-R_OHBP_Dase"/>
</dbReference>
<proteinExistence type="predicted"/>
<dbReference type="Pfam" id="PF00903">
    <property type="entry name" value="Glyoxalase"/>
    <property type="match status" value="1"/>
</dbReference>
<dbReference type="AlphaFoldDB" id="A0A418WFL0"/>
<evidence type="ECO:0000313" key="3">
    <source>
        <dbReference type="Proteomes" id="UP000284605"/>
    </source>
</evidence>
<feature type="domain" description="VOC" evidence="1">
    <location>
        <begin position="7"/>
        <end position="122"/>
    </location>
</feature>
<dbReference type="Gene3D" id="3.10.180.10">
    <property type="entry name" value="2,3-Dihydroxybiphenyl 1,2-Dioxygenase, domain 1"/>
    <property type="match status" value="1"/>
</dbReference>